<dbReference type="HOGENOM" id="CLU_3369074_0_0_1"/>
<dbReference type="EMBL" id="CAEY01000341">
    <property type="status" value="NOT_ANNOTATED_CDS"/>
    <property type="molecule type" value="Genomic_DNA"/>
</dbReference>
<evidence type="ECO:0000313" key="1">
    <source>
        <dbReference type="EnsemblMetazoa" id="tetur17g02200.1"/>
    </source>
</evidence>
<protein>
    <submittedName>
        <fullName evidence="1">Uncharacterized protein</fullName>
    </submittedName>
</protein>
<reference evidence="1" key="2">
    <citation type="submission" date="2015-06" db="UniProtKB">
        <authorList>
            <consortium name="EnsemblMetazoa"/>
        </authorList>
    </citation>
    <scope>IDENTIFICATION</scope>
</reference>
<name>T1KPY9_TETUR</name>
<accession>T1KPY9</accession>
<sequence>MDGCLKMWMISIYVVAFSNDPNNKFQFQDKQQNGH</sequence>
<keyword evidence="2" id="KW-1185">Reference proteome</keyword>
<reference evidence="2" key="1">
    <citation type="submission" date="2011-08" db="EMBL/GenBank/DDBJ databases">
        <authorList>
            <person name="Rombauts S."/>
        </authorList>
    </citation>
    <scope>NUCLEOTIDE SEQUENCE</scope>
    <source>
        <strain evidence="2">London</strain>
    </source>
</reference>
<dbReference type="EnsemblMetazoa" id="tetur17g02200.1">
    <property type="protein sequence ID" value="tetur17g02200.1"/>
    <property type="gene ID" value="tetur17g02200"/>
</dbReference>
<organism evidence="1 2">
    <name type="scientific">Tetranychus urticae</name>
    <name type="common">Two-spotted spider mite</name>
    <dbReference type="NCBI Taxonomy" id="32264"/>
    <lineage>
        <taxon>Eukaryota</taxon>
        <taxon>Metazoa</taxon>
        <taxon>Ecdysozoa</taxon>
        <taxon>Arthropoda</taxon>
        <taxon>Chelicerata</taxon>
        <taxon>Arachnida</taxon>
        <taxon>Acari</taxon>
        <taxon>Acariformes</taxon>
        <taxon>Trombidiformes</taxon>
        <taxon>Prostigmata</taxon>
        <taxon>Eleutherengona</taxon>
        <taxon>Raphignathae</taxon>
        <taxon>Tetranychoidea</taxon>
        <taxon>Tetranychidae</taxon>
        <taxon>Tetranychus</taxon>
    </lineage>
</organism>
<dbReference type="AlphaFoldDB" id="T1KPY9"/>
<evidence type="ECO:0000313" key="2">
    <source>
        <dbReference type="Proteomes" id="UP000015104"/>
    </source>
</evidence>
<dbReference type="Proteomes" id="UP000015104">
    <property type="component" value="Unassembled WGS sequence"/>
</dbReference>
<proteinExistence type="predicted"/>